<dbReference type="SUPFAM" id="SSF56801">
    <property type="entry name" value="Acetyl-CoA synthetase-like"/>
    <property type="match status" value="1"/>
</dbReference>
<sequence>MTTGRRPYSRHLSDLLREQTAAAPDRPVVIAGDRTLTYAELDAVVDGLAAGLAGLGLGPGGTLGLLCTNRWEWVATALAAMRLGATVATFNTFAKAWDLDYMLGHSEVEILVLLDGYKARDYLETLSELVPELGTQALPTERFPRLREVVVIGDRVPEGAIGFSSLQADGAPPAPPVGSAADDAFVLYTSGSSARPKAVPLQQYGVVENGFAIGERMGLTDADRVWVSIPLFWAYGATNALPATLTHGGALVLQESFEPGEALDLIEAHGATAAYTLPNITGALLGHPDFAPQRTQTLERGLTLGPPAELRRTAEVLGITAISNIYGGTETYGNCCVTPSTWPLERRAECQGPPLPGVSLRVLGEDGSELPPGEVGELHVRGYITRGYRNDTSGAGAAFGEDGWFRTGDLAHLDAEGCVHFAARATEMIKTGGINVAPREVEEFLALRDDVADVAVIGAPDERMGEVVVAFVVPVAGTAPTAEELRAFCKERIAMFKVPARVHVVGDLPKTDTGKLARRELLERDVAREEIS</sequence>
<proteinExistence type="inferred from homology"/>
<keyword evidence="6" id="KW-1185">Reference proteome</keyword>
<evidence type="ECO:0000259" key="3">
    <source>
        <dbReference type="Pfam" id="PF00501"/>
    </source>
</evidence>
<dbReference type="OrthoDB" id="9803968at2"/>
<dbReference type="GO" id="GO:0006631">
    <property type="term" value="P:fatty acid metabolic process"/>
    <property type="evidence" value="ECO:0007669"/>
    <property type="project" value="TreeGrafter"/>
</dbReference>
<dbReference type="InterPro" id="IPR042099">
    <property type="entry name" value="ANL_N_sf"/>
</dbReference>
<accession>A0A5B8U9L6</accession>
<keyword evidence="2" id="KW-0436">Ligase</keyword>
<dbReference type="InterPro" id="IPR045851">
    <property type="entry name" value="AMP-bd_C_sf"/>
</dbReference>
<dbReference type="Proteomes" id="UP000321805">
    <property type="component" value="Chromosome"/>
</dbReference>
<dbReference type="Pfam" id="PF00501">
    <property type="entry name" value="AMP-binding"/>
    <property type="match status" value="1"/>
</dbReference>
<dbReference type="Gene3D" id="3.40.50.12780">
    <property type="entry name" value="N-terminal domain of ligase-like"/>
    <property type="match status" value="1"/>
</dbReference>
<dbReference type="GO" id="GO:0031956">
    <property type="term" value="F:medium-chain fatty acid-CoA ligase activity"/>
    <property type="evidence" value="ECO:0007669"/>
    <property type="project" value="TreeGrafter"/>
</dbReference>
<dbReference type="Pfam" id="PF13193">
    <property type="entry name" value="AMP-binding_C"/>
    <property type="match status" value="1"/>
</dbReference>
<dbReference type="AlphaFoldDB" id="A0A5B8U9L6"/>
<evidence type="ECO:0000313" key="5">
    <source>
        <dbReference type="EMBL" id="QEC49715.1"/>
    </source>
</evidence>
<dbReference type="EMBL" id="CP042430">
    <property type="protein sequence ID" value="QEC49715.1"/>
    <property type="molecule type" value="Genomic_DNA"/>
</dbReference>
<protein>
    <submittedName>
        <fullName evidence="5">AMP-binding protein</fullName>
    </submittedName>
</protein>
<evidence type="ECO:0000313" key="6">
    <source>
        <dbReference type="Proteomes" id="UP000321805"/>
    </source>
</evidence>
<reference evidence="5 6" key="1">
    <citation type="journal article" date="2018" name="J. Microbiol.">
        <title>Baekduia soli gen. nov., sp. nov., a novel bacterium isolated from the soil of Baekdu Mountain and proposal of a novel family name, Baekduiaceae fam. nov.</title>
        <authorList>
            <person name="An D.S."/>
            <person name="Siddiqi M.Z."/>
            <person name="Kim K.H."/>
            <person name="Yu H.S."/>
            <person name="Im W.T."/>
        </authorList>
    </citation>
    <scope>NUCLEOTIDE SEQUENCE [LARGE SCALE GENOMIC DNA]</scope>
    <source>
        <strain evidence="5 6">BR7-21</strain>
    </source>
</reference>
<feature type="domain" description="AMP-binding enzyme C-terminal" evidence="4">
    <location>
        <begin position="440"/>
        <end position="515"/>
    </location>
</feature>
<dbReference type="PANTHER" id="PTHR43201:SF5">
    <property type="entry name" value="MEDIUM-CHAIN ACYL-COA LIGASE ACSF2, MITOCHONDRIAL"/>
    <property type="match status" value="1"/>
</dbReference>
<dbReference type="InterPro" id="IPR025110">
    <property type="entry name" value="AMP-bd_C"/>
</dbReference>
<evidence type="ECO:0000256" key="1">
    <source>
        <dbReference type="ARBA" id="ARBA00006432"/>
    </source>
</evidence>
<dbReference type="PANTHER" id="PTHR43201">
    <property type="entry name" value="ACYL-COA SYNTHETASE"/>
    <property type="match status" value="1"/>
</dbReference>
<dbReference type="RefSeq" id="WP_146922080.1">
    <property type="nucleotide sequence ID" value="NZ_CP042430.1"/>
</dbReference>
<dbReference type="InterPro" id="IPR000873">
    <property type="entry name" value="AMP-dep_synth/lig_dom"/>
</dbReference>
<dbReference type="Gene3D" id="3.30.300.30">
    <property type="match status" value="1"/>
</dbReference>
<organism evidence="5 6">
    <name type="scientific">Baekduia soli</name>
    <dbReference type="NCBI Taxonomy" id="496014"/>
    <lineage>
        <taxon>Bacteria</taxon>
        <taxon>Bacillati</taxon>
        <taxon>Actinomycetota</taxon>
        <taxon>Thermoleophilia</taxon>
        <taxon>Solirubrobacterales</taxon>
        <taxon>Baekduiaceae</taxon>
        <taxon>Baekduia</taxon>
    </lineage>
</organism>
<comment type="similarity">
    <text evidence="1">Belongs to the ATP-dependent AMP-binding enzyme family.</text>
</comment>
<dbReference type="KEGG" id="bsol:FSW04_20465"/>
<gene>
    <name evidence="5" type="ORF">FSW04_20465</name>
</gene>
<evidence type="ECO:0000259" key="4">
    <source>
        <dbReference type="Pfam" id="PF13193"/>
    </source>
</evidence>
<feature type="domain" description="AMP-dependent synthetase/ligase" evidence="3">
    <location>
        <begin position="17"/>
        <end position="388"/>
    </location>
</feature>
<name>A0A5B8U9L6_9ACTN</name>
<evidence type="ECO:0000256" key="2">
    <source>
        <dbReference type="ARBA" id="ARBA00022598"/>
    </source>
</evidence>